<dbReference type="SMART" id="SM00014">
    <property type="entry name" value="acidPPc"/>
    <property type="match status" value="1"/>
</dbReference>
<reference evidence="2 3" key="1">
    <citation type="submission" date="2021-07" db="EMBL/GenBank/DDBJ databases">
        <title>Sphingomonas sp.</title>
        <authorList>
            <person name="Feng G."/>
            <person name="Li J."/>
            <person name="Pan M."/>
        </authorList>
    </citation>
    <scope>NUCLEOTIDE SEQUENCE [LARGE SCALE GENOMIC DNA]</scope>
    <source>
        <strain evidence="2 3">RRHST34</strain>
    </source>
</reference>
<keyword evidence="3" id="KW-1185">Reference proteome</keyword>
<dbReference type="EMBL" id="JAHXZN010000009">
    <property type="protein sequence ID" value="MBW6532625.1"/>
    <property type="molecule type" value="Genomic_DNA"/>
</dbReference>
<evidence type="ECO:0000313" key="2">
    <source>
        <dbReference type="EMBL" id="MBW6532625.1"/>
    </source>
</evidence>
<dbReference type="PANTHER" id="PTHR14969">
    <property type="entry name" value="SPHINGOSINE-1-PHOSPHATE PHOSPHOHYDROLASE"/>
    <property type="match status" value="1"/>
</dbReference>
<accession>A0ABS7BSW6</accession>
<protein>
    <submittedName>
        <fullName evidence="2">Phosphatase PAP2 family protein</fullName>
    </submittedName>
</protein>
<dbReference type="Proteomes" id="UP000759103">
    <property type="component" value="Unassembled WGS sequence"/>
</dbReference>
<dbReference type="SUPFAM" id="SSF48317">
    <property type="entry name" value="Acid phosphatase/Vanadium-dependent haloperoxidase"/>
    <property type="match status" value="1"/>
</dbReference>
<dbReference type="Gene3D" id="1.20.144.10">
    <property type="entry name" value="Phosphatidic acid phosphatase type 2/haloperoxidase"/>
    <property type="match status" value="1"/>
</dbReference>
<name>A0ABS7BSW6_9SPHN</name>
<dbReference type="InterPro" id="IPR036938">
    <property type="entry name" value="PAP2/HPO_sf"/>
</dbReference>
<dbReference type="CDD" id="cd03394">
    <property type="entry name" value="PAP2_like_5"/>
    <property type="match status" value="1"/>
</dbReference>
<organism evidence="2 3">
    <name type="scientific">Sphingomonas citri</name>
    <dbReference type="NCBI Taxonomy" id="2862499"/>
    <lineage>
        <taxon>Bacteria</taxon>
        <taxon>Pseudomonadati</taxon>
        <taxon>Pseudomonadota</taxon>
        <taxon>Alphaproteobacteria</taxon>
        <taxon>Sphingomonadales</taxon>
        <taxon>Sphingomonadaceae</taxon>
        <taxon>Sphingomonas</taxon>
    </lineage>
</organism>
<sequence length="124" mass="12996">MENGGAMLAAGSATWALKELVHERRPDKSDNLSFPSGHTSVSFAAAMALKRRYGWQLGAPALAVASFVGIARVRANKHFVHDVIAGAALGSASSLLIVSKRSDPILVSPWIERRGGGVGISVAF</sequence>
<proteinExistence type="predicted"/>
<dbReference type="PANTHER" id="PTHR14969:SF13">
    <property type="entry name" value="AT30094P"/>
    <property type="match status" value="1"/>
</dbReference>
<evidence type="ECO:0000313" key="3">
    <source>
        <dbReference type="Proteomes" id="UP000759103"/>
    </source>
</evidence>
<dbReference type="Pfam" id="PF01569">
    <property type="entry name" value="PAP2"/>
    <property type="match status" value="1"/>
</dbReference>
<comment type="caution">
    <text evidence="2">The sequence shown here is derived from an EMBL/GenBank/DDBJ whole genome shotgun (WGS) entry which is preliminary data.</text>
</comment>
<dbReference type="InterPro" id="IPR000326">
    <property type="entry name" value="PAP2/HPO"/>
</dbReference>
<gene>
    <name evidence="2" type="ORF">KZ820_17930</name>
</gene>
<feature type="domain" description="Phosphatidic acid phosphatase type 2/haloperoxidase" evidence="1">
    <location>
        <begin position="3"/>
        <end position="98"/>
    </location>
</feature>
<evidence type="ECO:0000259" key="1">
    <source>
        <dbReference type="SMART" id="SM00014"/>
    </source>
</evidence>